<reference evidence="1 2" key="1">
    <citation type="journal article" date="2019" name="Commun. Biol.">
        <title>The bagworm genome reveals a unique fibroin gene that provides high tensile strength.</title>
        <authorList>
            <person name="Kono N."/>
            <person name="Nakamura H."/>
            <person name="Ohtoshi R."/>
            <person name="Tomita M."/>
            <person name="Numata K."/>
            <person name="Arakawa K."/>
        </authorList>
    </citation>
    <scope>NUCLEOTIDE SEQUENCE [LARGE SCALE GENOMIC DNA]</scope>
</reference>
<evidence type="ECO:0000313" key="1">
    <source>
        <dbReference type="EMBL" id="GBP64400.1"/>
    </source>
</evidence>
<keyword evidence="2" id="KW-1185">Reference proteome</keyword>
<proteinExistence type="predicted"/>
<sequence>MPGRRGDLVLDTPTRFLLYCLPSEEVKVIALQRAIRRVRNSKDGLLNIFNNSRSSLEVFTGLKTYHSLAHIVVEGRAVRLFWVREHARIAGNERADELARRAIFTKKRAAGYDKFPLSQE</sequence>
<gene>
    <name evidence="1" type="ORF">EVAR_43177_1</name>
</gene>
<accession>A0A4C1XMP1</accession>
<evidence type="ECO:0000313" key="2">
    <source>
        <dbReference type="Proteomes" id="UP000299102"/>
    </source>
</evidence>
<dbReference type="Gene3D" id="3.30.420.10">
    <property type="entry name" value="Ribonuclease H-like superfamily/Ribonuclease H"/>
    <property type="match status" value="1"/>
</dbReference>
<dbReference type="InterPro" id="IPR036397">
    <property type="entry name" value="RNaseH_sf"/>
</dbReference>
<dbReference type="GO" id="GO:0003676">
    <property type="term" value="F:nucleic acid binding"/>
    <property type="evidence" value="ECO:0007669"/>
    <property type="project" value="InterPro"/>
</dbReference>
<dbReference type="InterPro" id="IPR012337">
    <property type="entry name" value="RNaseH-like_sf"/>
</dbReference>
<dbReference type="Proteomes" id="UP000299102">
    <property type="component" value="Unassembled WGS sequence"/>
</dbReference>
<dbReference type="SUPFAM" id="SSF53098">
    <property type="entry name" value="Ribonuclease H-like"/>
    <property type="match status" value="1"/>
</dbReference>
<comment type="caution">
    <text evidence="1">The sequence shown here is derived from an EMBL/GenBank/DDBJ whole genome shotgun (WGS) entry which is preliminary data.</text>
</comment>
<dbReference type="AlphaFoldDB" id="A0A4C1XMP1"/>
<dbReference type="EMBL" id="BGZK01000896">
    <property type="protein sequence ID" value="GBP64400.1"/>
    <property type="molecule type" value="Genomic_DNA"/>
</dbReference>
<protein>
    <submittedName>
        <fullName evidence="1">Uncharacterized protein</fullName>
    </submittedName>
</protein>
<organism evidence="1 2">
    <name type="scientific">Eumeta variegata</name>
    <name type="common">Bagworm moth</name>
    <name type="synonym">Eumeta japonica</name>
    <dbReference type="NCBI Taxonomy" id="151549"/>
    <lineage>
        <taxon>Eukaryota</taxon>
        <taxon>Metazoa</taxon>
        <taxon>Ecdysozoa</taxon>
        <taxon>Arthropoda</taxon>
        <taxon>Hexapoda</taxon>
        <taxon>Insecta</taxon>
        <taxon>Pterygota</taxon>
        <taxon>Neoptera</taxon>
        <taxon>Endopterygota</taxon>
        <taxon>Lepidoptera</taxon>
        <taxon>Glossata</taxon>
        <taxon>Ditrysia</taxon>
        <taxon>Tineoidea</taxon>
        <taxon>Psychidae</taxon>
        <taxon>Oiketicinae</taxon>
        <taxon>Eumeta</taxon>
    </lineage>
</organism>
<dbReference type="OrthoDB" id="411823at2759"/>
<name>A0A4C1XMP1_EUMVA</name>